<keyword evidence="1" id="KW-0812">Transmembrane</keyword>
<proteinExistence type="predicted"/>
<dbReference type="AlphaFoldDB" id="A0A009QFM7"/>
<keyword evidence="1" id="KW-0472">Membrane</keyword>
<sequence length="62" mass="6961">MKQNPIPSQTTSRLYQHPTVEEQRPSRFATIKANVIDFLIFIALSFVLWVIAVAAASWMIGG</sequence>
<dbReference type="EMBL" id="JEXD01000031">
    <property type="protein sequence ID" value="EXC05840.1"/>
    <property type="molecule type" value="Genomic_DNA"/>
</dbReference>
<name>A0A009QFM7_ACIBA</name>
<feature type="transmembrane region" description="Helical" evidence="1">
    <location>
        <begin position="35"/>
        <end position="60"/>
    </location>
</feature>
<reference evidence="2 3" key="1">
    <citation type="submission" date="2014-02" db="EMBL/GenBank/DDBJ databases">
        <title>Comparative genomics and transcriptomics to identify genetic mechanisms underlying the emergence of carbapenem resistant Acinetobacter baumannii (CRAb).</title>
        <authorList>
            <person name="Harris A.D."/>
            <person name="Johnson K.J."/>
            <person name="George J."/>
            <person name="Shefchek K."/>
            <person name="Daugherty S.C."/>
            <person name="Parankush S."/>
            <person name="Sadzewicz L."/>
            <person name="Tallon L."/>
            <person name="Sengamalay N."/>
            <person name="Hazen T.H."/>
            <person name="Rasko D.A."/>
        </authorList>
    </citation>
    <scope>NUCLEOTIDE SEQUENCE [LARGE SCALE GENOMIC DNA]</scope>
    <source>
        <strain evidence="2 3">625974</strain>
    </source>
</reference>
<evidence type="ECO:0000313" key="2">
    <source>
        <dbReference type="EMBL" id="EXC05840.1"/>
    </source>
</evidence>
<comment type="caution">
    <text evidence="2">The sequence shown here is derived from an EMBL/GenBank/DDBJ whole genome shotgun (WGS) entry which is preliminary data.</text>
</comment>
<evidence type="ECO:0000313" key="3">
    <source>
        <dbReference type="Proteomes" id="UP000021108"/>
    </source>
</evidence>
<gene>
    <name evidence="2" type="ORF">J506_3025</name>
</gene>
<evidence type="ECO:0000256" key="1">
    <source>
        <dbReference type="SAM" id="Phobius"/>
    </source>
</evidence>
<organism evidence="2 3">
    <name type="scientific">Acinetobacter baumannii 625974</name>
    <dbReference type="NCBI Taxonomy" id="1310607"/>
    <lineage>
        <taxon>Bacteria</taxon>
        <taxon>Pseudomonadati</taxon>
        <taxon>Pseudomonadota</taxon>
        <taxon>Gammaproteobacteria</taxon>
        <taxon>Moraxellales</taxon>
        <taxon>Moraxellaceae</taxon>
        <taxon>Acinetobacter</taxon>
        <taxon>Acinetobacter calcoaceticus/baumannii complex</taxon>
    </lineage>
</organism>
<accession>A0A009QFM7</accession>
<keyword evidence="1" id="KW-1133">Transmembrane helix</keyword>
<dbReference type="Proteomes" id="UP000021108">
    <property type="component" value="Unassembled WGS sequence"/>
</dbReference>
<dbReference type="PATRIC" id="fig|1310607.3.peg.2929"/>
<protein>
    <submittedName>
        <fullName evidence="2">Uncharacterized protein</fullName>
    </submittedName>
</protein>
<dbReference type="RefSeq" id="WP_032059785.1">
    <property type="nucleotide sequence ID" value="NZ_JEXD01000031.1"/>
</dbReference>